<reference evidence="2 3" key="1">
    <citation type="journal article" date="2014" name="PLoS Genet.">
        <title>Analysis of the Phlebiopsis gigantea genome, transcriptome and secretome provides insight into its pioneer colonization strategies of wood.</title>
        <authorList>
            <person name="Hori C."/>
            <person name="Ishida T."/>
            <person name="Igarashi K."/>
            <person name="Samejima M."/>
            <person name="Suzuki H."/>
            <person name="Master E."/>
            <person name="Ferreira P."/>
            <person name="Ruiz-Duenas F.J."/>
            <person name="Held B."/>
            <person name="Canessa P."/>
            <person name="Larrondo L.F."/>
            <person name="Schmoll M."/>
            <person name="Druzhinina I.S."/>
            <person name="Kubicek C.P."/>
            <person name="Gaskell J.A."/>
            <person name="Kersten P."/>
            <person name="St John F."/>
            <person name="Glasner J."/>
            <person name="Sabat G."/>
            <person name="Splinter BonDurant S."/>
            <person name="Syed K."/>
            <person name="Yadav J."/>
            <person name="Mgbeahuruike A.C."/>
            <person name="Kovalchuk A."/>
            <person name="Asiegbu F.O."/>
            <person name="Lackner G."/>
            <person name="Hoffmeister D."/>
            <person name="Rencoret J."/>
            <person name="Gutierrez A."/>
            <person name="Sun H."/>
            <person name="Lindquist E."/>
            <person name="Barry K."/>
            <person name="Riley R."/>
            <person name="Grigoriev I.V."/>
            <person name="Henrissat B."/>
            <person name="Kues U."/>
            <person name="Berka R.M."/>
            <person name="Martinez A.T."/>
            <person name="Covert S.F."/>
            <person name="Blanchette R.A."/>
            <person name="Cullen D."/>
        </authorList>
    </citation>
    <scope>NUCLEOTIDE SEQUENCE [LARGE SCALE GENOMIC DNA]</scope>
    <source>
        <strain evidence="2 3">11061_1 CR5-6</strain>
    </source>
</reference>
<feature type="region of interest" description="Disordered" evidence="1">
    <location>
        <begin position="24"/>
        <end position="45"/>
    </location>
</feature>
<evidence type="ECO:0000256" key="1">
    <source>
        <dbReference type="SAM" id="MobiDB-lite"/>
    </source>
</evidence>
<name>A0A0C3PIE3_PHLG1</name>
<dbReference type="AlphaFoldDB" id="A0A0C3PIE3"/>
<protein>
    <submittedName>
        <fullName evidence="2">Uncharacterized protein</fullName>
    </submittedName>
</protein>
<dbReference type="EMBL" id="KN840534">
    <property type="protein sequence ID" value="KIP05768.1"/>
    <property type="molecule type" value="Genomic_DNA"/>
</dbReference>
<keyword evidence="3" id="KW-1185">Reference proteome</keyword>
<gene>
    <name evidence="2" type="ORF">PHLGIDRAFT_119535</name>
</gene>
<organism evidence="2 3">
    <name type="scientific">Phlebiopsis gigantea (strain 11061_1 CR5-6)</name>
    <name type="common">White-rot fungus</name>
    <name type="synonym">Peniophora gigantea</name>
    <dbReference type="NCBI Taxonomy" id="745531"/>
    <lineage>
        <taxon>Eukaryota</taxon>
        <taxon>Fungi</taxon>
        <taxon>Dikarya</taxon>
        <taxon>Basidiomycota</taxon>
        <taxon>Agaricomycotina</taxon>
        <taxon>Agaricomycetes</taxon>
        <taxon>Polyporales</taxon>
        <taxon>Phanerochaetaceae</taxon>
        <taxon>Phlebiopsis</taxon>
    </lineage>
</organism>
<proteinExistence type="predicted"/>
<evidence type="ECO:0000313" key="2">
    <source>
        <dbReference type="EMBL" id="KIP05768.1"/>
    </source>
</evidence>
<sequence>MNTPGSNGVGLPATPALLCLAQGTVRGQTSRSSVPDRRPSETGRPAAAFSRALYTTATRRPLRVKNAARARATENMGGAASSLRLRGTNASLPATGTIPSVRLLIQHASSAQSALQREIPAPD</sequence>
<evidence type="ECO:0000313" key="3">
    <source>
        <dbReference type="Proteomes" id="UP000053257"/>
    </source>
</evidence>
<accession>A0A0C3PIE3</accession>
<dbReference type="HOGENOM" id="CLU_2016092_0_0_1"/>
<dbReference type="Proteomes" id="UP000053257">
    <property type="component" value="Unassembled WGS sequence"/>
</dbReference>